<keyword evidence="2" id="KW-1185">Reference proteome</keyword>
<dbReference type="EMBL" id="JAAARO010000002">
    <property type="protein sequence ID" value="KAF5751676.1"/>
    <property type="molecule type" value="Genomic_DNA"/>
</dbReference>
<gene>
    <name evidence="1" type="ORF">HS088_TW02G00692</name>
</gene>
<evidence type="ECO:0000313" key="1">
    <source>
        <dbReference type="EMBL" id="KAF5751676.1"/>
    </source>
</evidence>
<organism evidence="1 2">
    <name type="scientific">Tripterygium wilfordii</name>
    <name type="common">Thunder God vine</name>
    <dbReference type="NCBI Taxonomy" id="458696"/>
    <lineage>
        <taxon>Eukaryota</taxon>
        <taxon>Viridiplantae</taxon>
        <taxon>Streptophyta</taxon>
        <taxon>Embryophyta</taxon>
        <taxon>Tracheophyta</taxon>
        <taxon>Spermatophyta</taxon>
        <taxon>Magnoliopsida</taxon>
        <taxon>eudicotyledons</taxon>
        <taxon>Gunneridae</taxon>
        <taxon>Pentapetalae</taxon>
        <taxon>rosids</taxon>
        <taxon>fabids</taxon>
        <taxon>Celastrales</taxon>
        <taxon>Celastraceae</taxon>
        <taxon>Tripterygium</taxon>
    </lineage>
</organism>
<dbReference type="AlphaFoldDB" id="A0A7J7E030"/>
<dbReference type="FunCoup" id="A0A7J7E030">
    <property type="interactions" value="3018"/>
</dbReference>
<dbReference type="InParanoid" id="A0A7J7E030"/>
<evidence type="ECO:0008006" key="3">
    <source>
        <dbReference type="Google" id="ProtNLM"/>
    </source>
</evidence>
<name>A0A7J7E030_TRIWF</name>
<proteinExistence type="predicted"/>
<evidence type="ECO:0000313" key="2">
    <source>
        <dbReference type="Proteomes" id="UP000593562"/>
    </source>
</evidence>
<dbReference type="Proteomes" id="UP000593562">
    <property type="component" value="Unassembled WGS sequence"/>
</dbReference>
<accession>A0A7J7E030</accession>
<dbReference type="PANTHER" id="PTHR36708:SF1">
    <property type="entry name" value="SUCCINATE DEHYDROGENASE SUBUNIT 6, MITOCHONDRIAL"/>
    <property type="match status" value="1"/>
</dbReference>
<protein>
    <recommendedName>
        <fullName evidence="3">Succinate dehydrogenase subunit 6 mitochondrial</fullName>
    </recommendedName>
</protein>
<reference evidence="1 2" key="1">
    <citation type="journal article" date="2020" name="Nat. Commun.">
        <title>Genome of Tripterygium wilfordii and identification of cytochrome P450 involved in triptolide biosynthesis.</title>
        <authorList>
            <person name="Tu L."/>
            <person name="Su P."/>
            <person name="Zhang Z."/>
            <person name="Gao L."/>
            <person name="Wang J."/>
            <person name="Hu T."/>
            <person name="Zhou J."/>
            <person name="Zhang Y."/>
            <person name="Zhao Y."/>
            <person name="Liu Y."/>
            <person name="Song Y."/>
            <person name="Tong Y."/>
            <person name="Lu Y."/>
            <person name="Yang J."/>
            <person name="Xu C."/>
            <person name="Jia M."/>
            <person name="Peters R.J."/>
            <person name="Huang L."/>
            <person name="Gao W."/>
        </authorList>
    </citation>
    <scope>NUCLEOTIDE SEQUENCE [LARGE SCALE GENOMIC DNA]</scope>
    <source>
        <strain evidence="2">cv. XIE 37</strain>
        <tissue evidence="1">Leaf</tissue>
    </source>
</reference>
<dbReference type="PANTHER" id="PTHR36708">
    <property type="entry name" value="SUCCINATE DEHYDROGENASE SUBUNIT 6, MITOCHONDRIAL"/>
    <property type="match status" value="1"/>
</dbReference>
<sequence length="136" mass="15208">MGDSAKETKSFLRETFSFLENYTRFIDQPLPRWSSSDVDEFIAFDPVHGPVLKTAKEATKFGITGSIIGAVSTAGIAWKYSRSLHGAGLSFLAGSVFGWTFGQEVSNHAMQLYRLNTSAAQTKFVEWWQNKCERQS</sequence>
<dbReference type="InterPro" id="IPR034574">
    <property type="entry name" value="SDH6"/>
</dbReference>
<dbReference type="GO" id="GO:0045273">
    <property type="term" value="C:respiratory chain complex II (succinate dehydrogenase)"/>
    <property type="evidence" value="ECO:0007669"/>
    <property type="project" value="InterPro"/>
</dbReference>
<dbReference type="OrthoDB" id="2012862at2759"/>
<comment type="caution">
    <text evidence="1">The sequence shown here is derived from an EMBL/GenBank/DDBJ whole genome shotgun (WGS) entry which is preliminary data.</text>
</comment>